<dbReference type="SUPFAM" id="SSF53098">
    <property type="entry name" value="Ribonuclease H-like"/>
    <property type="match status" value="1"/>
</dbReference>
<evidence type="ECO:0000313" key="2">
    <source>
        <dbReference type="EMBL" id="JAT19163.1"/>
    </source>
</evidence>
<dbReference type="Pfam" id="PF14291">
    <property type="entry name" value="DUF4371"/>
    <property type="match status" value="1"/>
</dbReference>
<gene>
    <name evidence="3" type="ORF">g.25223</name>
    <name evidence="2" type="ORF">g.25226</name>
</gene>
<feature type="domain" description="DUF4371" evidence="1">
    <location>
        <begin position="5"/>
        <end position="102"/>
    </location>
</feature>
<dbReference type="PANTHER" id="PTHR45749:SF23">
    <property type="entry name" value="ZINC FINGER MYM-TYPE PROTEIN 1-LIKE"/>
    <property type="match status" value="1"/>
</dbReference>
<dbReference type="InterPro" id="IPR025398">
    <property type="entry name" value="DUF4371"/>
</dbReference>
<name>A0A1B6L614_9HEMI</name>
<dbReference type="PANTHER" id="PTHR45749">
    <property type="match status" value="1"/>
</dbReference>
<proteinExistence type="predicted"/>
<dbReference type="AlphaFoldDB" id="A0A1B6L614"/>
<reference evidence="2" key="1">
    <citation type="submission" date="2015-11" db="EMBL/GenBank/DDBJ databases">
        <title>De novo transcriptome assembly of four potential Pierce s Disease insect vectors from Arizona vineyards.</title>
        <authorList>
            <person name="Tassone E.E."/>
        </authorList>
    </citation>
    <scope>NUCLEOTIDE SEQUENCE</scope>
</reference>
<dbReference type="InterPro" id="IPR012337">
    <property type="entry name" value="RNaseH-like_sf"/>
</dbReference>
<organism evidence="2">
    <name type="scientific">Graphocephala atropunctata</name>
    <dbReference type="NCBI Taxonomy" id="36148"/>
    <lineage>
        <taxon>Eukaryota</taxon>
        <taxon>Metazoa</taxon>
        <taxon>Ecdysozoa</taxon>
        <taxon>Arthropoda</taxon>
        <taxon>Hexapoda</taxon>
        <taxon>Insecta</taxon>
        <taxon>Pterygota</taxon>
        <taxon>Neoptera</taxon>
        <taxon>Paraneoptera</taxon>
        <taxon>Hemiptera</taxon>
        <taxon>Auchenorrhyncha</taxon>
        <taxon>Membracoidea</taxon>
        <taxon>Cicadellidae</taxon>
        <taxon>Cicadellinae</taxon>
        <taxon>Cicadellini</taxon>
        <taxon>Graphocephala</taxon>
    </lineage>
</organism>
<dbReference type="EMBL" id="GEBQ01017883">
    <property type="protein sequence ID" value="JAT22094.1"/>
    <property type="molecule type" value="Transcribed_RNA"/>
</dbReference>
<accession>A0A1B6L614</accession>
<sequence>MGNCVLKTVVDEVKEARYFSLIVDSTPDCSHTDQLAIVLRYVPQTEPKPVERLIKLLPGISHASAALANSVVGCLESLEINIKNCRGQSYDNASNMSGPYTGLQARIKKQSPLAEYIPCAAHSLNLVGSAAAECCTTTVVFFGFVQELYNYFSVSTYRWSILKQCLAKHHTPVVKSLSETRWSARADAVRALVKGYKEIQESLRQLSEDPSVKPACRLEAQNLETKFQHFETTFLLLVWSEILERVDKCSKAMQS</sequence>
<evidence type="ECO:0000313" key="3">
    <source>
        <dbReference type="EMBL" id="JAT22094.1"/>
    </source>
</evidence>
<evidence type="ECO:0000259" key="1">
    <source>
        <dbReference type="Pfam" id="PF14291"/>
    </source>
</evidence>
<dbReference type="EMBL" id="GEBQ01020814">
    <property type="protein sequence ID" value="JAT19163.1"/>
    <property type="molecule type" value="Transcribed_RNA"/>
</dbReference>
<protein>
    <recommendedName>
        <fullName evidence="1">DUF4371 domain-containing protein</fullName>
    </recommendedName>
</protein>